<sequence length="115" mass="12352">MLQAIILILLCQLAGEITVLLLNLPVPGPVLGMLLLFGGLLWYGQMPPALKHFSDTLLRHLALLFVPAGVGLMAHFSLVARDWLPLLAALVISTALALVVTMLVLAALIRAQDRP</sequence>
<dbReference type="GO" id="GO:0005886">
    <property type="term" value="C:plasma membrane"/>
    <property type="evidence" value="ECO:0007669"/>
    <property type="project" value="UniProtKB-SubCell"/>
</dbReference>
<protein>
    <submittedName>
        <fullName evidence="7">Putative effector of murein hydrolase LrgA, UPF0299 family</fullName>
    </submittedName>
</protein>
<evidence type="ECO:0000256" key="4">
    <source>
        <dbReference type="ARBA" id="ARBA00022989"/>
    </source>
</evidence>
<dbReference type="OrthoDB" id="385012at2"/>
<organism evidence="7 8">
    <name type="scientific">Ectothiorhodospira magna</name>
    <dbReference type="NCBI Taxonomy" id="867345"/>
    <lineage>
        <taxon>Bacteria</taxon>
        <taxon>Pseudomonadati</taxon>
        <taxon>Pseudomonadota</taxon>
        <taxon>Gammaproteobacteria</taxon>
        <taxon>Chromatiales</taxon>
        <taxon>Ectothiorhodospiraceae</taxon>
        <taxon>Ectothiorhodospira</taxon>
    </lineage>
</organism>
<evidence type="ECO:0000256" key="6">
    <source>
        <dbReference type="SAM" id="Phobius"/>
    </source>
</evidence>
<evidence type="ECO:0000313" key="8">
    <source>
        <dbReference type="Proteomes" id="UP000199496"/>
    </source>
</evidence>
<dbReference type="InterPro" id="IPR005538">
    <property type="entry name" value="LrgA/CidA"/>
</dbReference>
<reference evidence="7 8" key="1">
    <citation type="submission" date="2016-10" db="EMBL/GenBank/DDBJ databases">
        <authorList>
            <person name="de Groot N.N."/>
        </authorList>
    </citation>
    <scope>NUCLEOTIDE SEQUENCE [LARGE SCALE GENOMIC DNA]</scope>
    <source>
        <strain evidence="7 8">B7-7</strain>
    </source>
</reference>
<evidence type="ECO:0000313" key="7">
    <source>
        <dbReference type="EMBL" id="SEQ21779.1"/>
    </source>
</evidence>
<dbReference type="PANTHER" id="PTHR33931:SF2">
    <property type="entry name" value="HOLIN-LIKE PROTEIN CIDA"/>
    <property type="match status" value="1"/>
</dbReference>
<keyword evidence="8" id="KW-1185">Reference proteome</keyword>
<dbReference type="STRING" id="867345.SAMN05421693_12058"/>
<evidence type="ECO:0000256" key="3">
    <source>
        <dbReference type="ARBA" id="ARBA00022692"/>
    </source>
</evidence>
<feature type="transmembrane region" description="Helical" evidence="6">
    <location>
        <begin position="56"/>
        <end position="80"/>
    </location>
</feature>
<dbReference type="EMBL" id="FOFO01000020">
    <property type="protein sequence ID" value="SEQ21779.1"/>
    <property type="molecule type" value="Genomic_DNA"/>
</dbReference>
<proteinExistence type="predicted"/>
<evidence type="ECO:0000256" key="5">
    <source>
        <dbReference type="ARBA" id="ARBA00023136"/>
    </source>
</evidence>
<feature type="transmembrane region" description="Helical" evidence="6">
    <location>
        <begin position="86"/>
        <end position="109"/>
    </location>
</feature>
<comment type="subcellular location">
    <subcellularLocation>
        <location evidence="1">Cell membrane</location>
        <topology evidence="1">Multi-pass membrane protein</topology>
    </subcellularLocation>
</comment>
<dbReference type="GO" id="GO:0016787">
    <property type="term" value="F:hydrolase activity"/>
    <property type="evidence" value="ECO:0007669"/>
    <property type="project" value="UniProtKB-KW"/>
</dbReference>
<evidence type="ECO:0000256" key="1">
    <source>
        <dbReference type="ARBA" id="ARBA00004651"/>
    </source>
</evidence>
<accession>A0A1H9E7Y9</accession>
<dbReference type="Proteomes" id="UP000199496">
    <property type="component" value="Unassembled WGS sequence"/>
</dbReference>
<dbReference type="Pfam" id="PF03788">
    <property type="entry name" value="LrgA"/>
    <property type="match status" value="1"/>
</dbReference>
<keyword evidence="2" id="KW-1003">Cell membrane</keyword>
<dbReference type="PANTHER" id="PTHR33931">
    <property type="entry name" value="HOLIN-LIKE PROTEIN CIDA-RELATED"/>
    <property type="match status" value="1"/>
</dbReference>
<gene>
    <name evidence="7" type="ORF">SAMN05421693_12058</name>
</gene>
<dbReference type="AlphaFoldDB" id="A0A1H9E7Y9"/>
<keyword evidence="3 6" id="KW-0812">Transmembrane</keyword>
<dbReference type="RefSeq" id="WP_090207846.1">
    <property type="nucleotide sequence ID" value="NZ_FOFO01000020.1"/>
</dbReference>
<feature type="transmembrane region" description="Helical" evidence="6">
    <location>
        <begin position="24"/>
        <end position="44"/>
    </location>
</feature>
<evidence type="ECO:0000256" key="2">
    <source>
        <dbReference type="ARBA" id="ARBA00022475"/>
    </source>
</evidence>
<name>A0A1H9E7Y9_9GAMM</name>
<keyword evidence="4 6" id="KW-1133">Transmembrane helix</keyword>
<keyword evidence="7" id="KW-0378">Hydrolase</keyword>
<keyword evidence="5 6" id="KW-0472">Membrane</keyword>